<dbReference type="Proteomes" id="UP001302667">
    <property type="component" value="Chromosome"/>
</dbReference>
<dbReference type="EMBL" id="CP136584">
    <property type="protein sequence ID" value="WOE67646.1"/>
    <property type="molecule type" value="Genomic_DNA"/>
</dbReference>
<protein>
    <submittedName>
        <fullName evidence="1">Uncharacterized protein</fullName>
    </submittedName>
</protein>
<accession>A0ABZ0FDH2</accession>
<keyword evidence="2" id="KW-1185">Reference proteome</keyword>
<proteinExistence type="predicted"/>
<gene>
    <name evidence="1" type="ORF">RY972_06155</name>
</gene>
<evidence type="ECO:0000313" key="2">
    <source>
        <dbReference type="Proteomes" id="UP001302667"/>
    </source>
</evidence>
<organism evidence="1 2">
    <name type="scientific">Aeromonas allosaccharophila</name>
    <dbReference type="NCBI Taxonomy" id="656"/>
    <lineage>
        <taxon>Bacteria</taxon>
        <taxon>Pseudomonadati</taxon>
        <taxon>Pseudomonadota</taxon>
        <taxon>Gammaproteobacteria</taxon>
        <taxon>Aeromonadales</taxon>
        <taxon>Aeromonadaceae</taxon>
        <taxon>Aeromonas</taxon>
    </lineage>
</organism>
<name>A0ABZ0FDH2_9GAMM</name>
<sequence length="170" mass="19756">MSRYFLKNSILFIFMLFSYEALPKCIESSIVSPSPFMGNNDEIFKLSDGSLWIVKNEYEYLYEYYPSITICPDEGFMIVDGKKLNISSLSGNNKNSPKSMLIETRIAGDFKGFDGNTIFKLTNGQIWQQSEYWYYYYYAYSPKVILYTSNGHTKLKVDGIEKSIFVTRLK</sequence>
<dbReference type="RefSeq" id="WP_317103689.1">
    <property type="nucleotide sequence ID" value="NZ_CP136584.1"/>
</dbReference>
<reference evidence="1 2" key="1">
    <citation type="submission" date="2023-10" db="EMBL/GenBank/DDBJ databases">
        <title>Genome analysis of psychrotrophic aerobic bacterium Aeromonas allosaccharophila BIM B-1809 isolated from infected fish.</title>
        <authorList>
            <person name="Leanovich S.I."/>
            <person name="Sidarenka A.V."/>
            <person name="Akhremchuk A.E."/>
            <person name="Sikolenko M.A."/>
            <person name="Valentovich L.N."/>
        </authorList>
    </citation>
    <scope>NUCLEOTIDE SEQUENCE [LARGE SCALE GENOMIC DNA]</scope>
    <source>
        <strain evidence="1 2">BIM B-1809</strain>
    </source>
</reference>
<evidence type="ECO:0000313" key="1">
    <source>
        <dbReference type="EMBL" id="WOE67646.1"/>
    </source>
</evidence>